<evidence type="ECO:0000256" key="3">
    <source>
        <dbReference type="ARBA" id="ARBA00022989"/>
    </source>
</evidence>
<dbReference type="InterPro" id="IPR038599">
    <property type="entry name" value="LAP1C-like_C_sf"/>
</dbReference>
<dbReference type="STRING" id="64791.A0A151WF50"/>
<accession>A0A151WF50</accession>
<feature type="compositionally biased region" description="Polar residues" evidence="5">
    <location>
        <begin position="73"/>
        <end position="96"/>
    </location>
</feature>
<dbReference type="InterPro" id="IPR008662">
    <property type="entry name" value="TOIP1/2"/>
</dbReference>
<evidence type="ECO:0000256" key="5">
    <source>
        <dbReference type="SAM" id="MobiDB-lite"/>
    </source>
</evidence>
<dbReference type="PANTHER" id="PTHR18843:SF7">
    <property type="entry name" value="LAMINA-ASSOCIATED POLYPEPTIDE 1B ISOFORM 1-RELATED"/>
    <property type="match status" value="1"/>
</dbReference>
<sequence length="403" mass="46254">MKKKRREWNLDDITELLKYILLYNDIKIKENFKKKKKSTKTQDFSSENLIHSPPMTSISPKSRKSLGSEDTSKNYSLNNKFQNSEIEGKISRQQNISNSSETEEESFKSYENTQITESSSEEDEKILSLHCSQNRSRTISPERNVHSKQKIKYERESTSKYIEENKQKTSSNLHCYILILIIVVGISFSKLHENKEQIQSIIPNNPYTSLLFKSVQNLKTTFYNQESDIWNDISSAINEVISSTPKIPSVILLFAEETATMNCFATKLAHMSSDILNADNYLIFNPKDFGNDAGEIIVTLNEYSPEKKRVVIIHDILKINAEAIKALHNLCDRINPLVAEAIYILTMQTNSSLSQQKKLSFVENEIYNRLSKSIDQDVLMALVTRITDGVIISVRPEPQLKYC</sequence>
<evidence type="ECO:0008006" key="9">
    <source>
        <dbReference type="Google" id="ProtNLM"/>
    </source>
</evidence>
<dbReference type="PANTHER" id="PTHR18843">
    <property type="entry name" value="TORSIN-1A-INTERACTING PROTEIN"/>
    <property type="match status" value="1"/>
</dbReference>
<dbReference type="Proteomes" id="UP000075809">
    <property type="component" value="Unassembled WGS sequence"/>
</dbReference>
<name>A0A151WF50_9HYME</name>
<dbReference type="Gene3D" id="3.40.50.12190">
    <property type="match status" value="1"/>
</dbReference>
<gene>
    <name evidence="7" type="ORF">ALC60_14532</name>
</gene>
<dbReference type="GO" id="GO:0001671">
    <property type="term" value="F:ATPase activator activity"/>
    <property type="evidence" value="ECO:0007669"/>
    <property type="project" value="InterPro"/>
</dbReference>
<evidence type="ECO:0000313" key="7">
    <source>
        <dbReference type="EMBL" id="KYQ46436.1"/>
    </source>
</evidence>
<reference evidence="7 8" key="1">
    <citation type="submission" date="2015-09" db="EMBL/GenBank/DDBJ databases">
        <title>Trachymyrmex zeteki WGS genome.</title>
        <authorList>
            <person name="Nygaard S."/>
            <person name="Hu H."/>
            <person name="Boomsma J."/>
            <person name="Zhang G."/>
        </authorList>
    </citation>
    <scope>NUCLEOTIDE SEQUENCE [LARGE SCALE GENOMIC DNA]</scope>
    <source>
        <strain evidence="7">Tzet28-1</strain>
        <tissue evidence="7">Whole body</tissue>
    </source>
</reference>
<feature type="transmembrane region" description="Helical" evidence="6">
    <location>
        <begin position="173"/>
        <end position="191"/>
    </location>
</feature>
<dbReference type="GO" id="GO:0061024">
    <property type="term" value="P:membrane organization"/>
    <property type="evidence" value="ECO:0007669"/>
    <property type="project" value="TreeGrafter"/>
</dbReference>
<dbReference type="AlphaFoldDB" id="A0A151WF50"/>
<proteinExistence type="predicted"/>
<comment type="subcellular location">
    <subcellularLocation>
        <location evidence="1">Membrane</location>
    </subcellularLocation>
</comment>
<keyword evidence="3 6" id="KW-1133">Transmembrane helix</keyword>
<keyword evidence="8" id="KW-1185">Reference proteome</keyword>
<evidence type="ECO:0000256" key="2">
    <source>
        <dbReference type="ARBA" id="ARBA00022692"/>
    </source>
</evidence>
<keyword evidence="2 6" id="KW-0812">Transmembrane</keyword>
<dbReference type="GO" id="GO:0016020">
    <property type="term" value="C:membrane"/>
    <property type="evidence" value="ECO:0007669"/>
    <property type="project" value="UniProtKB-SubCell"/>
</dbReference>
<evidence type="ECO:0000256" key="1">
    <source>
        <dbReference type="ARBA" id="ARBA00004370"/>
    </source>
</evidence>
<keyword evidence="4 6" id="KW-0472">Membrane</keyword>
<evidence type="ECO:0000256" key="6">
    <source>
        <dbReference type="SAM" id="Phobius"/>
    </source>
</evidence>
<evidence type="ECO:0000256" key="4">
    <source>
        <dbReference type="ARBA" id="ARBA00023136"/>
    </source>
</evidence>
<feature type="compositionally biased region" description="Polar residues" evidence="5">
    <location>
        <begin position="46"/>
        <end position="60"/>
    </location>
</feature>
<evidence type="ECO:0000313" key="8">
    <source>
        <dbReference type="Proteomes" id="UP000075809"/>
    </source>
</evidence>
<protein>
    <recommendedName>
        <fullName evidence="9">Torsin-1A-interacting protein 1</fullName>
    </recommendedName>
</protein>
<dbReference type="EMBL" id="KQ983227">
    <property type="protein sequence ID" value="KYQ46436.1"/>
    <property type="molecule type" value="Genomic_DNA"/>
</dbReference>
<feature type="region of interest" description="Disordered" evidence="5">
    <location>
        <begin position="37"/>
        <end position="125"/>
    </location>
</feature>
<organism evidence="7 8">
    <name type="scientific">Mycetomoellerius zeteki</name>
    <dbReference type="NCBI Taxonomy" id="64791"/>
    <lineage>
        <taxon>Eukaryota</taxon>
        <taxon>Metazoa</taxon>
        <taxon>Ecdysozoa</taxon>
        <taxon>Arthropoda</taxon>
        <taxon>Hexapoda</taxon>
        <taxon>Insecta</taxon>
        <taxon>Pterygota</taxon>
        <taxon>Neoptera</taxon>
        <taxon>Endopterygota</taxon>
        <taxon>Hymenoptera</taxon>
        <taxon>Apocrita</taxon>
        <taxon>Aculeata</taxon>
        <taxon>Formicoidea</taxon>
        <taxon>Formicidae</taxon>
        <taxon>Myrmicinae</taxon>
        <taxon>Mycetomoellerius</taxon>
    </lineage>
</organism>